<sequence length="194" mass="21322">MGKVKGRGDEHACRVNFLFQASRLVAQSSPSLAQYYGEVVTVITDKTAANKDFTMKRSICKKCKVVLTIGVNATYRLRKNKHKRRTPNIVITCTLCGEKKCLPTNRGYQLKAEAHGLISDERNLPSNPSPPNANSPSAVSKEDALTHESNDESILVDAMLMDDTSTEKHDGDIQKESASQGEQLTNVRNDDGSL</sequence>
<dbReference type="InterPro" id="IPR007175">
    <property type="entry name" value="Rpr2/Snm1/Rpp21"/>
</dbReference>
<evidence type="ECO:0000256" key="4">
    <source>
        <dbReference type="ARBA" id="ARBA00038402"/>
    </source>
</evidence>
<evidence type="ECO:0000256" key="5">
    <source>
        <dbReference type="SAM" id="MobiDB-lite"/>
    </source>
</evidence>
<evidence type="ECO:0000256" key="3">
    <source>
        <dbReference type="ARBA" id="ARBA00022833"/>
    </source>
</evidence>
<keyword evidence="7" id="KW-1185">Reference proteome</keyword>
<feature type="region of interest" description="Disordered" evidence="5">
    <location>
        <begin position="120"/>
        <end position="194"/>
    </location>
</feature>
<dbReference type="Gene3D" id="6.20.50.20">
    <property type="match status" value="1"/>
</dbReference>
<comment type="similarity">
    <text evidence="4">Belongs to the eukaryotic/archaeal RNase P protein component 4 family.</text>
</comment>
<reference evidence="6 7" key="1">
    <citation type="submission" date="2024-08" db="EMBL/GenBank/DDBJ databases">
        <authorList>
            <person name="Cucini C."/>
            <person name="Frati F."/>
        </authorList>
    </citation>
    <scope>NUCLEOTIDE SEQUENCE [LARGE SCALE GENOMIC DNA]</scope>
</reference>
<evidence type="ECO:0000313" key="6">
    <source>
        <dbReference type="EMBL" id="CAL8101283.1"/>
    </source>
</evidence>
<evidence type="ECO:0000313" key="7">
    <source>
        <dbReference type="Proteomes" id="UP001642540"/>
    </source>
</evidence>
<feature type="compositionally biased region" description="Basic and acidic residues" evidence="5">
    <location>
        <begin position="140"/>
        <end position="150"/>
    </location>
</feature>
<dbReference type="PANTHER" id="PTHR14742:SF0">
    <property type="entry name" value="RIBONUCLEASE P PROTEIN SUBUNIT P21"/>
    <property type="match status" value="1"/>
</dbReference>
<comment type="caution">
    <text evidence="6">The sequence shown here is derived from an EMBL/GenBank/DDBJ whole genome shotgun (WGS) entry which is preliminary data.</text>
</comment>
<dbReference type="Proteomes" id="UP001642540">
    <property type="component" value="Unassembled WGS sequence"/>
</dbReference>
<keyword evidence="2" id="KW-0479">Metal-binding</keyword>
<feature type="compositionally biased region" description="Polar residues" evidence="5">
    <location>
        <begin position="176"/>
        <end position="187"/>
    </location>
</feature>
<keyword evidence="1" id="KW-0819">tRNA processing</keyword>
<gene>
    <name evidence="6" type="ORF">ODALV1_LOCUS10792</name>
</gene>
<keyword evidence="3" id="KW-0862">Zinc</keyword>
<dbReference type="Pfam" id="PF04032">
    <property type="entry name" value="Rpr2"/>
    <property type="match status" value="1"/>
</dbReference>
<feature type="compositionally biased region" description="Basic and acidic residues" evidence="5">
    <location>
        <begin position="165"/>
        <end position="175"/>
    </location>
</feature>
<dbReference type="EMBL" id="CAXLJM020000033">
    <property type="protein sequence ID" value="CAL8101283.1"/>
    <property type="molecule type" value="Genomic_DNA"/>
</dbReference>
<evidence type="ECO:0000256" key="2">
    <source>
        <dbReference type="ARBA" id="ARBA00022723"/>
    </source>
</evidence>
<dbReference type="PANTHER" id="PTHR14742">
    <property type="entry name" value="RIBONUCLEASE P SUBUNIT P21"/>
    <property type="match status" value="1"/>
</dbReference>
<proteinExistence type="inferred from homology"/>
<accession>A0ABP1QFF7</accession>
<evidence type="ECO:0000256" key="1">
    <source>
        <dbReference type="ARBA" id="ARBA00022694"/>
    </source>
</evidence>
<name>A0ABP1QFF7_9HEXA</name>
<protein>
    <submittedName>
        <fullName evidence="6">Uncharacterized protein</fullName>
    </submittedName>
</protein>
<organism evidence="6 7">
    <name type="scientific">Orchesella dallaii</name>
    <dbReference type="NCBI Taxonomy" id="48710"/>
    <lineage>
        <taxon>Eukaryota</taxon>
        <taxon>Metazoa</taxon>
        <taxon>Ecdysozoa</taxon>
        <taxon>Arthropoda</taxon>
        <taxon>Hexapoda</taxon>
        <taxon>Collembola</taxon>
        <taxon>Entomobryomorpha</taxon>
        <taxon>Entomobryoidea</taxon>
        <taxon>Orchesellidae</taxon>
        <taxon>Orchesellinae</taxon>
        <taxon>Orchesella</taxon>
    </lineage>
</organism>